<evidence type="ECO:0000256" key="3">
    <source>
        <dbReference type="ARBA" id="ARBA00023163"/>
    </source>
</evidence>
<dbReference type="SUPFAM" id="SSF52172">
    <property type="entry name" value="CheY-like"/>
    <property type="match status" value="1"/>
</dbReference>
<dbReference type="PROSITE" id="PS50110">
    <property type="entry name" value="RESPONSE_REGULATORY"/>
    <property type="match status" value="1"/>
</dbReference>
<dbReference type="Pfam" id="PF00072">
    <property type="entry name" value="Response_reg"/>
    <property type="match status" value="1"/>
</dbReference>
<dbReference type="CDD" id="cd17536">
    <property type="entry name" value="REC_YesN-like"/>
    <property type="match status" value="1"/>
</dbReference>
<dbReference type="Gene3D" id="3.40.50.2300">
    <property type="match status" value="1"/>
</dbReference>
<dbReference type="InterPro" id="IPR011006">
    <property type="entry name" value="CheY-like_superfamily"/>
</dbReference>
<keyword evidence="4" id="KW-0597">Phosphoprotein</keyword>
<dbReference type="SMART" id="SM00342">
    <property type="entry name" value="HTH_ARAC"/>
    <property type="match status" value="1"/>
</dbReference>
<dbReference type="PANTHER" id="PTHR43280:SF28">
    <property type="entry name" value="HTH-TYPE TRANSCRIPTIONAL ACTIVATOR RHAS"/>
    <property type="match status" value="1"/>
</dbReference>
<proteinExistence type="predicted"/>
<comment type="caution">
    <text evidence="7">The sequence shown here is derived from an EMBL/GenBank/DDBJ whole genome shotgun (WGS) entry which is preliminary data.</text>
</comment>
<dbReference type="Proteomes" id="UP000215145">
    <property type="component" value="Unassembled WGS sequence"/>
</dbReference>
<dbReference type="Gene3D" id="1.10.10.60">
    <property type="entry name" value="Homeodomain-like"/>
    <property type="match status" value="2"/>
</dbReference>
<dbReference type="EMBL" id="NMUQ01000002">
    <property type="protein sequence ID" value="OXM14386.1"/>
    <property type="molecule type" value="Genomic_DNA"/>
</dbReference>
<keyword evidence="1" id="KW-0805">Transcription regulation</keyword>
<dbReference type="SUPFAM" id="SSF46689">
    <property type="entry name" value="Homeodomain-like"/>
    <property type="match status" value="2"/>
</dbReference>
<dbReference type="PROSITE" id="PS01124">
    <property type="entry name" value="HTH_ARAC_FAMILY_2"/>
    <property type="match status" value="1"/>
</dbReference>
<evidence type="ECO:0000256" key="4">
    <source>
        <dbReference type="PROSITE-ProRule" id="PRU00169"/>
    </source>
</evidence>
<reference evidence="7 8" key="1">
    <citation type="submission" date="2017-07" db="EMBL/GenBank/DDBJ databases">
        <title>Paenibacillus herberti R33 genome sequencing and assembly.</title>
        <authorList>
            <person name="Su W."/>
        </authorList>
    </citation>
    <scope>NUCLEOTIDE SEQUENCE [LARGE SCALE GENOMIC DNA]</scope>
    <source>
        <strain evidence="7 8">R33</strain>
    </source>
</reference>
<dbReference type="PANTHER" id="PTHR43280">
    <property type="entry name" value="ARAC-FAMILY TRANSCRIPTIONAL REGULATOR"/>
    <property type="match status" value="1"/>
</dbReference>
<evidence type="ECO:0008006" key="9">
    <source>
        <dbReference type="Google" id="ProtNLM"/>
    </source>
</evidence>
<dbReference type="InterPro" id="IPR001789">
    <property type="entry name" value="Sig_transdc_resp-reg_receiver"/>
</dbReference>
<dbReference type="GO" id="GO:0043565">
    <property type="term" value="F:sequence-specific DNA binding"/>
    <property type="evidence" value="ECO:0007669"/>
    <property type="project" value="InterPro"/>
</dbReference>
<protein>
    <recommendedName>
        <fullName evidence="9">DNA-binding response regulator</fullName>
    </recommendedName>
</protein>
<sequence length="552" mass="62727">MFHSSRGVERDLNIVIVDDEAQIRRWLEILLSKTELPINLVASCSNGKEALDVCRTMDVDVVITDIKMPVMDGISFIRILKQERPAIESLILSSYSEFQYASEAIKAGASDYILKAEITASDLSKVLGRVKQEIEKERLRDREVYSLKSTINVNQLALRSLFFSDLVYGKKISAHEFEEKMGTLRIPLRSKHLMVMVIRSDDPANRKEQVKIQDSVLLDSAVMNIIDETLLTEAESGCCFVFEKEYYVALFNYGHWSEKSLRETTLQYAQRISNYLQDHLGLSVSVGISLPALQFSSIGQQLEEARAVLSHKRFYGRKNISWHSDEPMTPNAAHTPLQKYLQTLSELLDTNQFEMISPYLQEVLEDVGRKMVWSEKEVKAFGVEAVFLLQRMLRRLSVASGDNGHSPDRDSPHEEMVNLPTFGHVTSWLLARASDVTATADMLRHPYSEAIRKVCDYVKLQYADGASLQQAADYVHLNKNYLSELFKKETGSSYNDYVTLVRIDKIKALILEGNIPIGQLPEIVGYPDGSYLSKVFKKVTGMTPLEFKRKKI</sequence>
<dbReference type="GO" id="GO:0003700">
    <property type="term" value="F:DNA-binding transcription factor activity"/>
    <property type="evidence" value="ECO:0007669"/>
    <property type="project" value="InterPro"/>
</dbReference>
<feature type="modified residue" description="4-aspartylphosphate" evidence="4">
    <location>
        <position position="65"/>
    </location>
</feature>
<dbReference type="InterPro" id="IPR009057">
    <property type="entry name" value="Homeodomain-like_sf"/>
</dbReference>
<keyword evidence="8" id="KW-1185">Reference proteome</keyword>
<gene>
    <name evidence="7" type="ORF">CGZ75_15685</name>
</gene>
<dbReference type="SMART" id="SM00448">
    <property type="entry name" value="REC"/>
    <property type="match status" value="1"/>
</dbReference>
<organism evidence="7 8">
    <name type="scientific">Paenibacillus herberti</name>
    <dbReference type="NCBI Taxonomy" id="1619309"/>
    <lineage>
        <taxon>Bacteria</taxon>
        <taxon>Bacillati</taxon>
        <taxon>Bacillota</taxon>
        <taxon>Bacilli</taxon>
        <taxon>Bacillales</taxon>
        <taxon>Paenibacillaceae</taxon>
        <taxon>Paenibacillus</taxon>
    </lineage>
</organism>
<feature type="domain" description="Response regulatory" evidence="6">
    <location>
        <begin position="13"/>
        <end position="130"/>
    </location>
</feature>
<dbReference type="AlphaFoldDB" id="A0A229NWN1"/>
<evidence type="ECO:0000313" key="7">
    <source>
        <dbReference type="EMBL" id="OXM14386.1"/>
    </source>
</evidence>
<evidence type="ECO:0000256" key="2">
    <source>
        <dbReference type="ARBA" id="ARBA00023125"/>
    </source>
</evidence>
<dbReference type="GO" id="GO:0000160">
    <property type="term" value="P:phosphorelay signal transduction system"/>
    <property type="evidence" value="ECO:0007669"/>
    <property type="project" value="InterPro"/>
</dbReference>
<dbReference type="InterPro" id="IPR018060">
    <property type="entry name" value="HTH_AraC"/>
</dbReference>
<name>A0A229NWN1_9BACL</name>
<accession>A0A229NWN1</accession>
<keyword evidence="2" id="KW-0238">DNA-binding</keyword>
<evidence type="ECO:0000259" key="5">
    <source>
        <dbReference type="PROSITE" id="PS01124"/>
    </source>
</evidence>
<evidence type="ECO:0000259" key="6">
    <source>
        <dbReference type="PROSITE" id="PS50110"/>
    </source>
</evidence>
<dbReference type="Pfam" id="PF12833">
    <property type="entry name" value="HTH_18"/>
    <property type="match status" value="1"/>
</dbReference>
<evidence type="ECO:0000313" key="8">
    <source>
        <dbReference type="Proteomes" id="UP000215145"/>
    </source>
</evidence>
<keyword evidence="3" id="KW-0804">Transcription</keyword>
<feature type="domain" description="HTH araC/xylS-type" evidence="5">
    <location>
        <begin position="452"/>
        <end position="550"/>
    </location>
</feature>
<evidence type="ECO:0000256" key="1">
    <source>
        <dbReference type="ARBA" id="ARBA00023015"/>
    </source>
</evidence>